<reference evidence="5" key="1">
    <citation type="journal article" date="2018" name="Genome Announc.">
        <title>Draft Genome Sequence of "Candidatus Phycosocius bacilliformis," an Alphaproteobacterial Ectosymbiont of the Hydrocarbon-Producing Green Alga Botryococcus braunii.</title>
        <authorList>
            <person name="Tanabe Y."/>
            <person name="Yamaguchi H."/>
            <person name="Watanabe M.M."/>
        </authorList>
    </citation>
    <scope>NUCLEOTIDE SEQUENCE [LARGE SCALE GENOMIC DNA]</scope>
    <source>
        <strain evidence="5">BOTRYCO-2</strain>
    </source>
</reference>
<dbReference type="EMBL" id="BFBR01000009">
    <property type="protein sequence ID" value="GBF58952.1"/>
    <property type="molecule type" value="Genomic_DNA"/>
</dbReference>
<accession>A0A2P2ED02</accession>
<gene>
    <name evidence="5" type="primary">yieH</name>
    <name evidence="5" type="ORF">PbB2_02643</name>
</gene>
<dbReference type="Proteomes" id="UP000245086">
    <property type="component" value="Unassembled WGS sequence"/>
</dbReference>
<evidence type="ECO:0000256" key="1">
    <source>
        <dbReference type="ARBA" id="ARBA00001946"/>
    </source>
</evidence>
<comment type="similarity">
    <text evidence="2">Belongs to the HAD-like hydrolase superfamily. CbbY/CbbZ/Gph/YieH family.</text>
</comment>
<dbReference type="NCBIfam" id="TIGR01509">
    <property type="entry name" value="HAD-SF-IA-v3"/>
    <property type="match status" value="1"/>
</dbReference>
<dbReference type="InterPro" id="IPR041492">
    <property type="entry name" value="HAD_2"/>
</dbReference>
<dbReference type="AlphaFoldDB" id="A0A2P2ED02"/>
<dbReference type="SFLD" id="SFLDG01135">
    <property type="entry name" value="C1.5.6:_HAD__Beta-PGM__Phospha"/>
    <property type="match status" value="1"/>
</dbReference>
<evidence type="ECO:0000256" key="2">
    <source>
        <dbReference type="ARBA" id="ARBA00006171"/>
    </source>
</evidence>
<keyword evidence="4" id="KW-0460">Magnesium</keyword>
<name>A0A2P2ED02_9PROT</name>
<keyword evidence="3" id="KW-0479">Metal-binding</keyword>
<keyword evidence="6" id="KW-1185">Reference proteome</keyword>
<dbReference type="InterPro" id="IPR051600">
    <property type="entry name" value="Beta-PGM-like"/>
</dbReference>
<evidence type="ECO:0000256" key="3">
    <source>
        <dbReference type="ARBA" id="ARBA00022723"/>
    </source>
</evidence>
<dbReference type="InterPro" id="IPR006439">
    <property type="entry name" value="HAD-SF_hydro_IA"/>
</dbReference>
<protein>
    <submittedName>
        <fullName evidence="5">6-phosphogluconate phosphatase</fullName>
    </submittedName>
</protein>
<dbReference type="Pfam" id="PF13419">
    <property type="entry name" value="HAD_2"/>
    <property type="match status" value="1"/>
</dbReference>
<evidence type="ECO:0000256" key="4">
    <source>
        <dbReference type="ARBA" id="ARBA00022842"/>
    </source>
</evidence>
<dbReference type="SUPFAM" id="SSF56784">
    <property type="entry name" value="HAD-like"/>
    <property type="match status" value="1"/>
</dbReference>
<dbReference type="InterPro" id="IPR023198">
    <property type="entry name" value="PGP-like_dom2"/>
</dbReference>
<dbReference type="RefSeq" id="WP_108985815.1">
    <property type="nucleotide sequence ID" value="NZ_BFBR01000009.1"/>
</dbReference>
<comment type="caution">
    <text evidence="5">The sequence shown here is derived from an EMBL/GenBank/DDBJ whole genome shotgun (WGS) entry which is preliminary data.</text>
</comment>
<organism evidence="5 6">
    <name type="scientific">Candidatus Phycosocius bacilliformis</name>
    <dbReference type="NCBI Taxonomy" id="1445552"/>
    <lineage>
        <taxon>Bacteria</taxon>
        <taxon>Pseudomonadati</taxon>
        <taxon>Pseudomonadota</taxon>
        <taxon>Alphaproteobacteria</taxon>
        <taxon>Caulobacterales</taxon>
        <taxon>Caulobacterales incertae sedis</taxon>
        <taxon>Candidatus Phycosocius</taxon>
    </lineage>
</organism>
<dbReference type="PANTHER" id="PTHR46193:SF10">
    <property type="entry name" value="6-PHOSPHOGLUCONATE PHOSPHATASE"/>
    <property type="match status" value="1"/>
</dbReference>
<dbReference type="Gene3D" id="1.10.150.240">
    <property type="entry name" value="Putative phosphatase, domain 2"/>
    <property type="match status" value="1"/>
</dbReference>
<sequence>MLSLPRFWPCPPAHVIFDCDGVLVDSEAISNEASAAWATSLGWPMRAADARAHFLGLSDQTMYACIAGQIGHPIPPAAIAAFEALLKDRFAQDLKAIPGAVELVKHLFDRHVPLSVASSGQRDKVRTNLAKIGILDCFAGRTHSANDVAKAKPAPDLYLRAAHHAGVAPASCIAIEDSPNGVKAAVAAGMAVIGFAYETSKEALLGAGAHLVGETMAEIGALLDRSLDQRAQPGG</sequence>
<dbReference type="SFLD" id="SFLDS00003">
    <property type="entry name" value="Haloacid_Dehalogenase"/>
    <property type="match status" value="1"/>
</dbReference>
<evidence type="ECO:0000313" key="6">
    <source>
        <dbReference type="Proteomes" id="UP000245086"/>
    </source>
</evidence>
<dbReference type="PANTHER" id="PTHR46193">
    <property type="entry name" value="6-PHOSPHOGLUCONATE PHOSPHATASE"/>
    <property type="match status" value="1"/>
</dbReference>
<dbReference type="OrthoDB" id="9793014at2"/>
<proteinExistence type="inferred from homology"/>
<dbReference type="GO" id="GO:0046872">
    <property type="term" value="F:metal ion binding"/>
    <property type="evidence" value="ECO:0007669"/>
    <property type="project" value="UniProtKB-KW"/>
</dbReference>
<comment type="cofactor">
    <cofactor evidence="1">
        <name>Mg(2+)</name>
        <dbReference type="ChEBI" id="CHEBI:18420"/>
    </cofactor>
</comment>
<dbReference type="SFLD" id="SFLDG01129">
    <property type="entry name" value="C1.5:_HAD__Beta-PGM__Phosphata"/>
    <property type="match status" value="1"/>
</dbReference>
<evidence type="ECO:0000313" key="5">
    <source>
        <dbReference type="EMBL" id="GBF58952.1"/>
    </source>
</evidence>
<dbReference type="Gene3D" id="3.40.50.1000">
    <property type="entry name" value="HAD superfamily/HAD-like"/>
    <property type="match status" value="1"/>
</dbReference>
<dbReference type="GO" id="GO:0003824">
    <property type="term" value="F:catalytic activity"/>
    <property type="evidence" value="ECO:0007669"/>
    <property type="project" value="UniProtKB-ARBA"/>
</dbReference>
<dbReference type="InterPro" id="IPR036412">
    <property type="entry name" value="HAD-like_sf"/>
</dbReference>
<dbReference type="InterPro" id="IPR023214">
    <property type="entry name" value="HAD_sf"/>
</dbReference>